<name>A0ABU5CTP4_9BACI</name>
<dbReference type="EMBL" id="JAWDIQ010000002">
    <property type="protein sequence ID" value="MDY0409214.1"/>
    <property type="molecule type" value="Genomic_DNA"/>
</dbReference>
<evidence type="ECO:0000313" key="5">
    <source>
        <dbReference type="EMBL" id="MDY0409214.1"/>
    </source>
</evidence>
<dbReference type="Gene3D" id="1.10.260.40">
    <property type="entry name" value="lambda repressor-like DNA-binding domains"/>
    <property type="match status" value="1"/>
</dbReference>
<protein>
    <submittedName>
        <fullName evidence="5">LacI family DNA-binding transcriptional regulator</fullName>
    </submittedName>
</protein>
<organism evidence="5 6">
    <name type="scientific">Paracerasibacillus soli</name>
    <dbReference type="NCBI Taxonomy" id="480284"/>
    <lineage>
        <taxon>Bacteria</taxon>
        <taxon>Bacillati</taxon>
        <taxon>Bacillota</taxon>
        <taxon>Bacilli</taxon>
        <taxon>Bacillales</taxon>
        <taxon>Bacillaceae</taxon>
        <taxon>Paracerasibacillus</taxon>
    </lineage>
</organism>
<keyword evidence="6" id="KW-1185">Reference proteome</keyword>
<keyword evidence="1" id="KW-0805">Transcription regulation</keyword>
<dbReference type="InterPro" id="IPR010982">
    <property type="entry name" value="Lambda_DNA-bd_dom_sf"/>
</dbReference>
<dbReference type="RefSeq" id="WP_320380020.1">
    <property type="nucleotide sequence ID" value="NZ_JAWDIQ010000002.1"/>
</dbReference>
<comment type="caution">
    <text evidence="5">The sequence shown here is derived from an EMBL/GenBank/DDBJ whole genome shotgun (WGS) entry which is preliminary data.</text>
</comment>
<dbReference type="SUPFAM" id="SSF47413">
    <property type="entry name" value="lambda repressor-like DNA-binding domains"/>
    <property type="match status" value="1"/>
</dbReference>
<keyword evidence="3" id="KW-0804">Transcription</keyword>
<dbReference type="PRINTS" id="PR00036">
    <property type="entry name" value="HTHLACI"/>
</dbReference>
<evidence type="ECO:0000259" key="4">
    <source>
        <dbReference type="PROSITE" id="PS50932"/>
    </source>
</evidence>
<evidence type="ECO:0000313" key="6">
    <source>
        <dbReference type="Proteomes" id="UP001275315"/>
    </source>
</evidence>
<dbReference type="PANTHER" id="PTHR30146:SF109">
    <property type="entry name" value="HTH-TYPE TRANSCRIPTIONAL REGULATOR GALS"/>
    <property type="match status" value="1"/>
</dbReference>
<dbReference type="GO" id="GO:0003677">
    <property type="term" value="F:DNA binding"/>
    <property type="evidence" value="ECO:0007669"/>
    <property type="project" value="UniProtKB-KW"/>
</dbReference>
<dbReference type="PROSITE" id="PS00356">
    <property type="entry name" value="HTH_LACI_1"/>
    <property type="match status" value="1"/>
</dbReference>
<evidence type="ECO:0000256" key="3">
    <source>
        <dbReference type="ARBA" id="ARBA00023163"/>
    </source>
</evidence>
<dbReference type="InterPro" id="IPR000843">
    <property type="entry name" value="HTH_LacI"/>
</dbReference>
<sequence length="47" mass="5221">MAVTIKDVAKKANVSPSTVSRVISHSPRISEQTKRNVRRVMEELGTI</sequence>
<reference evidence="5 6" key="1">
    <citation type="submission" date="2023-10" db="EMBL/GenBank/DDBJ databases">
        <title>Virgibacillus soli CC-YMP-6 genome.</title>
        <authorList>
            <person name="Miliotis G."/>
            <person name="Sengupta P."/>
            <person name="Hameed A."/>
            <person name="Chuvochina M."/>
            <person name="Mcdonagh F."/>
            <person name="Simpson A.C."/>
            <person name="Singh N.K."/>
            <person name="Rekha P.D."/>
            <person name="Raman K."/>
            <person name="Hugenholtz P."/>
            <person name="Venkateswaran K."/>
        </authorList>
    </citation>
    <scope>NUCLEOTIDE SEQUENCE [LARGE SCALE GENOMIC DNA]</scope>
    <source>
        <strain evidence="5 6">CC-YMP-6</strain>
    </source>
</reference>
<evidence type="ECO:0000256" key="2">
    <source>
        <dbReference type="ARBA" id="ARBA00023125"/>
    </source>
</evidence>
<dbReference type="SMART" id="SM00354">
    <property type="entry name" value="HTH_LACI"/>
    <property type="match status" value="1"/>
</dbReference>
<dbReference type="PROSITE" id="PS50932">
    <property type="entry name" value="HTH_LACI_2"/>
    <property type="match status" value="1"/>
</dbReference>
<evidence type="ECO:0000256" key="1">
    <source>
        <dbReference type="ARBA" id="ARBA00023015"/>
    </source>
</evidence>
<accession>A0ABU5CTP4</accession>
<dbReference type="Proteomes" id="UP001275315">
    <property type="component" value="Unassembled WGS sequence"/>
</dbReference>
<dbReference type="CDD" id="cd01392">
    <property type="entry name" value="HTH_LacI"/>
    <property type="match status" value="1"/>
</dbReference>
<gene>
    <name evidence="5" type="ORF">RWD45_12380</name>
</gene>
<keyword evidence="2 5" id="KW-0238">DNA-binding</keyword>
<dbReference type="PANTHER" id="PTHR30146">
    <property type="entry name" value="LACI-RELATED TRANSCRIPTIONAL REPRESSOR"/>
    <property type="match status" value="1"/>
</dbReference>
<dbReference type="Pfam" id="PF00356">
    <property type="entry name" value="LacI"/>
    <property type="match status" value="1"/>
</dbReference>
<proteinExistence type="predicted"/>
<feature type="domain" description="HTH lacI-type" evidence="4">
    <location>
        <begin position="3"/>
        <end position="47"/>
    </location>
</feature>